<evidence type="ECO:0000256" key="16">
    <source>
        <dbReference type="ARBA" id="ARBA00047415"/>
    </source>
</evidence>
<keyword evidence="8 17" id="KW-0479">Metal-binding</keyword>
<dbReference type="GO" id="GO:0046872">
    <property type="term" value="F:metal ion binding"/>
    <property type="evidence" value="ECO:0007669"/>
    <property type="project" value="UniProtKB-KW"/>
</dbReference>
<comment type="similarity">
    <text evidence="3 17">Belongs to the QueH family.</text>
</comment>
<keyword evidence="10 17" id="KW-0560">Oxidoreductase</keyword>
<dbReference type="Pfam" id="PF02677">
    <property type="entry name" value="QueH"/>
    <property type="match status" value="1"/>
</dbReference>
<dbReference type="AlphaFoldDB" id="A0A380KZD0"/>
<dbReference type="HAMAP" id="MF_02089">
    <property type="entry name" value="QueH"/>
    <property type="match status" value="1"/>
</dbReference>
<dbReference type="Proteomes" id="UP000254634">
    <property type="component" value="Unassembled WGS sequence"/>
</dbReference>
<comment type="catalytic activity">
    <reaction evidence="16 17">
        <text>epoxyqueuosine(34) in tRNA + AH2 = queuosine(34) in tRNA + A + H2O</text>
        <dbReference type="Rhea" id="RHEA:32159"/>
        <dbReference type="Rhea" id="RHEA-COMP:18571"/>
        <dbReference type="Rhea" id="RHEA-COMP:18582"/>
        <dbReference type="ChEBI" id="CHEBI:13193"/>
        <dbReference type="ChEBI" id="CHEBI:15377"/>
        <dbReference type="ChEBI" id="CHEBI:17499"/>
        <dbReference type="ChEBI" id="CHEBI:194431"/>
        <dbReference type="ChEBI" id="CHEBI:194443"/>
        <dbReference type="EC" id="1.17.99.6"/>
    </reaction>
</comment>
<dbReference type="RefSeq" id="WP_018371435.1">
    <property type="nucleotide sequence ID" value="NZ_UHFR01000005.1"/>
</dbReference>
<evidence type="ECO:0000256" key="2">
    <source>
        <dbReference type="ARBA" id="ARBA00004691"/>
    </source>
</evidence>
<evidence type="ECO:0000313" key="18">
    <source>
        <dbReference type="EMBL" id="SUN76444.1"/>
    </source>
</evidence>
<keyword evidence="12 17" id="KW-0411">Iron-sulfur</keyword>
<dbReference type="GO" id="GO:0008616">
    <property type="term" value="P:tRNA queuosine(34) biosynthetic process"/>
    <property type="evidence" value="ECO:0007669"/>
    <property type="project" value="UniProtKB-UniRule"/>
</dbReference>
<keyword evidence="19" id="KW-1185">Reference proteome</keyword>
<dbReference type="InterPro" id="IPR003828">
    <property type="entry name" value="QueH"/>
</dbReference>
<accession>A0A380KZD0</accession>
<evidence type="ECO:0000256" key="5">
    <source>
        <dbReference type="ARBA" id="ARBA00016895"/>
    </source>
</evidence>
<evidence type="ECO:0000256" key="12">
    <source>
        <dbReference type="ARBA" id="ARBA00023014"/>
    </source>
</evidence>
<keyword evidence="14 17" id="KW-0676">Redox-active center</keyword>
<evidence type="ECO:0000256" key="14">
    <source>
        <dbReference type="ARBA" id="ARBA00023284"/>
    </source>
</evidence>
<sequence>MIDVEEILAKMNPNQKTNYDRVMQQMVKVWQKEEQRPTVLMHVCCAPCGTYTLEYLSQYADVTIYFANSNIHPKIEYERRAYETKRFVHEFNANTGYHVQFIEAPYEPNEYKKLTRGLEQEPEGGDRCKVCYDYRLDKTADKAVELGFDYFGSALTISPHKNSQVINSIGIDVQKLYATHYLPSDLKKNQGYLRSVEMSEEYDIYRQCYCGCVYAAQAQGIDLVQIKKDATAFMENKDLMHDYSNVVFRVDGVEI</sequence>
<keyword evidence="9 17" id="KW-0671">Queuosine biosynthesis</keyword>
<evidence type="ECO:0000256" key="11">
    <source>
        <dbReference type="ARBA" id="ARBA00023004"/>
    </source>
</evidence>
<evidence type="ECO:0000256" key="15">
    <source>
        <dbReference type="ARBA" id="ARBA00031446"/>
    </source>
</evidence>
<feature type="binding site" evidence="17">
    <location>
        <position position="44"/>
    </location>
    <ligand>
        <name>[4Fe-4S] cluster</name>
        <dbReference type="ChEBI" id="CHEBI:49883"/>
    </ligand>
</feature>
<dbReference type="EC" id="1.17.99.6" evidence="4 17"/>
<keyword evidence="11 17" id="KW-0408">Iron</keyword>
<evidence type="ECO:0000313" key="19">
    <source>
        <dbReference type="Proteomes" id="UP000254634"/>
    </source>
</evidence>
<evidence type="ECO:0000256" key="10">
    <source>
        <dbReference type="ARBA" id="ARBA00023002"/>
    </source>
</evidence>
<name>A0A380KZD0_9STRE</name>
<evidence type="ECO:0000256" key="4">
    <source>
        <dbReference type="ARBA" id="ARBA00012622"/>
    </source>
</evidence>
<evidence type="ECO:0000256" key="17">
    <source>
        <dbReference type="HAMAP-Rule" id="MF_02089"/>
    </source>
</evidence>
<dbReference type="STRING" id="1123307.GCA_000380065_00749"/>
<evidence type="ECO:0000256" key="9">
    <source>
        <dbReference type="ARBA" id="ARBA00022785"/>
    </source>
</evidence>
<dbReference type="UniPathway" id="UPA00392"/>
<comment type="pathway">
    <text evidence="2 17">tRNA modification; tRNA-queuosine biosynthesis.</text>
</comment>
<organism evidence="18 19">
    <name type="scientific">Streptococcus massiliensis</name>
    <dbReference type="NCBI Taxonomy" id="313439"/>
    <lineage>
        <taxon>Bacteria</taxon>
        <taxon>Bacillati</taxon>
        <taxon>Bacillota</taxon>
        <taxon>Bacilli</taxon>
        <taxon>Lactobacillales</taxon>
        <taxon>Streptococcaceae</taxon>
        <taxon>Streptococcus</taxon>
    </lineage>
</organism>
<proteinExistence type="inferred from homology"/>
<keyword evidence="13 17" id="KW-1015">Disulfide bond</keyword>
<keyword evidence="6 17" id="KW-0004">4Fe-4S</keyword>
<evidence type="ECO:0000256" key="7">
    <source>
        <dbReference type="ARBA" id="ARBA00022694"/>
    </source>
</evidence>
<evidence type="ECO:0000256" key="6">
    <source>
        <dbReference type="ARBA" id="ARBA00022485"/>
    </source>
</evidence>
<keyword evidence="7 17" id="KW-0819">tRNA processing</keyword>
<evidence type="ECO:0000256" key="13">
    <source>
        <dbReference type="ARBA" id="ARBA00023157"/>
    </source>
</evidence>
<feature type="binding site" evidence="17">
    <location>
        <position position="45"/>
    </location>
    <ligand>
        <name>[4Fe-4S] cluster</name>
        <dbReference type="ChEBI" id="CHEBI:49883"/>
    </ligand>
</feature>
<evidence type="ECO:0000256" key="1">
    <source>
        <dbReference type="ARBA" id="ARBA00002268"/>
    </source>
</evidence>
<dbReference type="GO" id="GO:0051539">
    <property type="term" value="F:4 iron, 4 sulfur cluster binding"/>
    <property type="evidence" value="ECO:0007669"/>
    <property type="project" value="UniProtKB-UniRule"/>
</dbReference>
<comment type="function">
    <text evidence="1 17">Catalyzes the conversion of epoxyqueuosine (oQ) to queuosine (Q), which is a hypermodified base found in the wobble positions of tRNA(Asp), tRNA(Asn), tRNA(His) and tRNA(Tyr).</text>
</comment>
<feature type="binding site" evidence="17">
    <location>
        <position position="131"/>
    </location>
    <ligand>
        <name>[4Fe-4S] cluster</name>
        <dbReference type="ChEBI" id="CHEBI:49883"/>
    </ligand>
</feature>
<evidence type="ECO:0000256" key="8">
    <source>
        <dbReference type="ARBA" id="ARBA00022723"/>
    </source>
</evidence>
<dbReference type="PANTHER" id="PTHR36701:SF1">
    <property type="entry name" value="EPOXYQUEUOSINE REDUCTASE QUEH"/>
    <property type="match status" value="1"/>
</dbReference>
<protein>
    <recommendedName>
        <fullName evidence="5 17">Epoxyqueuosine reductase QueH</fullName>
        <ecNumber evidence="4 17">1.17.99.6</ecNumber>
    </recommendedName>
    <alternativeName>
        <fullName evidence="15 17">Queuosine biosynthesis protein QueH</fullName>
    </alternativeName>
</protein>
<gene>
    <name evidence="17" type="primary">queH</name>
    <name evidence="18" type="ORF">NCTC13765_00934</name>
</gene>
<dbReference type="GO" id="GO:0052693">
    <property type="term" value="F:epoxyqueuosine reductase activity"/>
    <property type="evidence" value="ECO:0007669"/>
    <property type="project" value="UniProtKB-UniRule"/>
</dbReference>
<dbReference type="EMBL" id="UHFR01000005">
    <property type="protein sequence ID" value="SUN76444.1"/>
    <property type="molecule type" value="Genomic_DNA"/>
</dbReference>
<feature type="binding site" evidence="17">
    <location>
        <position position="128"/>
    </location>
    <ligand>
        <name>[4Fe-4S] cluster</name>
        <dbReference type="ChEBI" id="CHEBI:49883"/>
    </ligand>
</feature>
<reference evidence="18" key="1">
    <citation type="submission" date="2018-06" db="EMBL/GenBank/DDBJ databases">
        <authorList>
            <consortium name="Pathogen Informatics"/>
            <person name="Doyle S."/>
        </authorList>
    </citation>
    <scope>NUCLEOTIDE SEQUENCE [LARGE SCALE GENOMIC DNA]</scope>
    <source>
        <strain evidence="18">NCTC13765</strain>
    </source>
</reference>
<feature type="disulfide bond" description="Redox-active" evidence="17">
    <location>
        <begin position="210"/>
        <end position="212"/>
    </location>
</feature>
<dbReference type="OrthoDB" id="9801033at2"/>
<dbReference type="PANTHER" id="PTHR36701">
    <property type="entry name" value="EPOXYQUEUOSINE REDUCTASE QUEH"/>
    <property type="match status" value="1"/>
</dbReference>
<evidence type="ECO:0000256" key="3">
    <source>
        <dbReference type="ARBA" id="ARBA00008207"/>
    </source>
</evidence>